<evidence type="ECO:0000256" key="1">
    <source>
        <dbReference type="SAM" id="MobiDB-lite"/>
    </source>
</evidence>
<name>A0A3P6U0N0_LITSI</name>
<dbReference type="OrthoDB" id="127285at2759"/>
<dbReference type="PANTHER" id="PTHR34348">
    <property type="entry name" value="SURFEIT LOCUS PROTEIN 2"/>
    <property type="match status" value="1"/>
</dbReference>
<evidence type="ECO:0000313" key="2">
    <source>
        <dbReference type="EMBL" id="VDK89299.1"/>
    </source>
</evidence>
<dbReference type="PANTHER" id="PTHR34348:SF1">
    <property type="entry name" value="SURFEIT LOCUS PROTEIN 2"/>
    <property type="match status" value="1"/>
</dbReference>
<gene>
    <name evidence="2" type="ORF">NLS_LOCUS9080</name>
</gene>
<organism evidence="2 3">
    <name type="scientific">Litomosoides sigmodontis</name>
    <name type="common">Filarial nematode worm</name>
    <dbReference type="NCBI Taxonomy" id="42156"/>
    <lineage>
        <taxon>Eukaryota</taxon>
        <taxon>Metazoa</taxon>
        <taxon>Ecdysozoa</taxon>
        <taxon>Nematoda</taxon>
        <taxon>Chromadorea</taxon>
        <taxon>Rhabditida</taxon>
        <taxon>Spirurina</taxon>
        <taxon>Spiruromorpha</taxon>
        <taxon>Filarioidea</taxon>
        <taxon>Onchocercidae</taxon>
        <taxon>Litomosoides</taxon>
    </lineage>
</organism>
<dbReference type="AlphaFoldDB" id="A0A3P6U0N0"/>
<reference evidence="2 3" key="1">
    <citation type="submission" date="2018-08" db="EMBL/GenBank/DDBJ databases">
        <authorList>
            <person name="Laetsch R D."/>
            <person name="Stevens L."/>
            <person name="Kumar S."/>
            <person name="Blaxter L. M."/>
        </authorList>
    </citation>
    <scope>NUCLEOTIDE SEQUENCE [LARGE SCALE GENOMIC DNA]</scope>
</reference>
<dbReference type="Pfam" id="PF05477">
    <property type="entry name" value="SURF2"/>
    <property type="match status" value="1"/>
</dbReference>
<dbReference type="InterPro" id="IPR008833">
    <property type="entry name" value="Surf2"/>
</dbReference>
<proteinExistence type="predicted"/>
<feature type="region of interest" description="Disordered" evidence="1">
    <location>
        <begin position="123"/>
        <end position="149"/>
    </location>
</feature>
<dbReference type="Proteomes" id="UP000277928">
    <property type="component" value="Unassembled WGS sequence"/>
</dbReference>
<evidence type="ECO:0000313" key="3">
    <source>
        <dbReference type="Proteomes" id="UP000277928"/>
    </source>
</evidence>
<keyword evidence="3" id="KW-1185">Reference proteome</keyword>
<accession>A0A3P6U0N0</accession>
<protein>
    <submittedName>
        <fullName evidence="2">Uncharacterized protein</fullName>
    </submittedName>
</protein>
<dbReference type="EMBL" id="UYRX01001354">
    <property type="protein sequence ID" value="VDK89299.1"/>
    <property type="molecule type" value="Genomic_DNA"/>
</dbReference>
<sequence>MHQIMKEYEEYFDDIGPHEFGCKITMKVVAKNPDDLLRHINGKKFKKGLEKAALTRGSELPDANRTDEEEMEQDGMEMLANVINDSSSEDDDELNRDDEYPEFVRTCGESVVETESYDFAVMDTEEDMDSTKRKRKTDNSMACKKKRVG</sequence>